<gene>
    <name evidence="1" type="ORF">MSMAW_2755</name>
</gene>
<name>A0A0E3LG18_METMZ</name>
<dbReference type="PATRIC" id="fig|1434117.4.peg.3505"/>
<protein>
    <submittedName>
        <fullName evidence="1">Uncharacterized protein</fullName>
    </submittedName>
</protein>
<dbReference type="Proteomes" id="UP000033058">
    <property type="component" value="Chromosome"/>
</dbReference>
<dbReference type="InterPro" id="IPR011335">
    <property type="entry name" value="Restrct_endonuc-II-like"/>
</dbReference>
<sequence length="165" mass="19775">MGLFRKLRTILGIIFENESEQKGDDFEKYVVDLFDEKNFSIVQWTTDMARKHTRFVESDCGPDLVLRHRRTNEIFCVECKFRSKLYKGKLQWSSPKQLGRYRTFAQDNLVPFFVVIGLGGKARKPKRMFCIPLEEAKYHALYPEMYKKFERDPKKKFSWKKKMPE</sequence>
<dbReference type="AlphaFoldDB" id="A0A0E3LG18"/>
<dbReference type="SUPFAM" id="SSF52980">
    <property type="entry name" value="Restriction endonuclease-like"/>
    <property type="match status" value="1"/>
</dbReference>
<accession>A0A0E3LG18</accession>
<reference evidence="1 2" key="1">
    <citation type="submission" date="2014-07" db="EMBL/GenBank/DDBJ databases">
        <title>Methanogenic archaea and the global carbon cycle.</title>
        <authorList>
            <person name="Henriksen J.R."/>
            <person name="Luke J."/>
            <person name="Reinhart S."/>
            <person name="Benedict M.N."/>
            <person name="Youngblut N.D."/>
            <person name="Metcalf M.E."/>
            <person name="Whitaker R.J."/>
            <person name="Metcalf W.W."/>
        </authorList>
    </citation>
    <scope>NUCLEOTIDE SEQUENCE [LARGE SCALE GENOMIC DNA]</scope>
    <source>
        <strain evidence="1 2">WWM610</strain>
    </source>
</reference>
<organism evidence="1 2">
    <name type="scientific">Methanosarcina mazei WWM610</name>
    <dbReference type="NCBI Taxonomy" id="1434117"/>
    <lineage>
        <taxon>Archaea</taxon>
        <taxon>Methanobacteriati</taxon>
        <taxon>Methanobacteriota</taxon>
        <taxon>Stenosarchaea group</taxon>
        <taxon>Methanomicrobia</taxon>
        <taxon>Methanosarcinales</taxon>
        <taxon>Methanosarcinaceae</taxon>
        <taxon>Methanosarcina</taxon>
    </lineage>
</organism>
<evidence type="ECO:0000313" key="2">
    <source>
        <dbReference type="Proteomes" id="UP000033058"/>
    </source>
</evidence>
<proteinExistence type="predicted"/>
<dbReference type="HOGENOM" id="CLU_118412_0_0_2"/>
<dbReference type="GeneID" id="24852534"/>
<dbReference type="EMBL" id="CP009509">
    <property type="protein sequence ID" value="AKB41746.1"/>
    <property type="molecule type" value="Genomic_DNA"/>
</dbReference>
<evidence type="ECO:0000313" key="1">
    <source>
        <dbReference type="EMBL" id="AKB41746.1"/>
    </source>
</evidence>
<dbReference type="RefSeq" id="WP_048037864.1">
    <property type="nucleotide sequence ID" value="NZ_CP009509.1"/>
</dbReference>